<dbReference type="PANTHER" id="PTHR34315:SF1">
    <property type="entry name" value="INTRADIOL RING-CLEAVAGE DIOXYGENASES DOMAIN-CONTAINING PROTEIN-RELATED"/>
    <property type="match status" value="1"/>
</dbReference>
<sequence>MVRIASTLVAGLVGLASVVSAHPGHDIRAEAEERAAFIKRTPLSSRSLAHCAPQMKARGLERANMARRRHAANSLRRKRDLAHLTNFQKRDHSPHHSDLDVDQTADPSELFESGGTCILGPDVTEGPYYVSGELIRTDVSEEQAGVPLFLDIQLVDTKTCEPVPEAYIEIWHCNATGVYSGVVARGNGDPDNESNLDATFLRGIQQTSAEGVVQFETIFPGHYIGRTTHVHVLSHPGGTKANENDTLSDIYTTTASYVGQIFFDQELINAVEKTETYAANTQPLTTNDEDGILAEEAAEIDPFAQYVTLGEGDDVSAGLFGWISLGIDPTQSNDVKAAVFYTEDGGVENPDAGGPPGPPPPL</sequence>
<keyword evidence="4" id="KW-0560">Oxidoreductase</keyword>
<dbReference type="InterPro" id="IPR015889">
    <property type="entry name" value="Intradiol_dOase_core"/>
</dbReference>
<evidence type="ECO:0000313" key="4">
    <source>
        <dbReference type="EMBL" id="PKY02337.1"/>
    </source>
</evidence>
<feature type="signal peptide" evidence="2">
    <location>
        <begin position="1"/>
        <end position="21"/>
    </location>
</feature>
<evidence type="ECO:0000313" key="5">
    <source>
        <dbReference type="Proteomes" id="UP000234254"/>
    </source>
</evidence>
<evidence type="ECO:0000256" key="2">
    <source>
        <dbReference type="SAM" id="SignalP"/>
    </source>
</evidence>
<dbReference type="VEuPathDB" id="FungiDB:P168DRAFT_240437"/>
<dbReference type="RefSeq" id="XP_024690931.1">
    <property type="nucleotide sequence ID" value="XM_024833716.1"/>
</dbReference>
<feature type="chain" id="PRO_5014179447" evidence="2">
    <location>
        <begin position="22"/>
        <end position="362"/>
    </location>
</feature>
<proteinExistence type="predicted"/>
<gene>
    <name evidence="4" type="ORF">P168DRAFT_240437</name>
</gene>
<keyword evidence="2" id="KW-0732">Signal</keyword>
<keyword evidence="4" id="KW-0223">Dioxygenase</keyword>
<dbReference type="GO" id="GO:0016702">
    <property type="term" value="F:oxidoreductase activity, acting on single donors with incorporation of molecular oxygen, incorporation of two atoms of oxygen"/>
    <property type="evidence" value="ECO:0007669"/>
    <property type="project" value="InterPro"/>
</dbReference>
<keyword evidence="5" id="KW-1185">Reference proteome</keyword>
<evidence type="ECO:0000256" key="1">
    <source>
        <dbReference type="SAM" id="MobiDB-lite"/>
    </source>
</evidence>
<dbReference type="CDD" id="cd03457">
    <property type="entry name" value="intradiol_dioxygenase_like"/>
    <property type="match status" value="1"/>
</dbReference>
<evidence type="ECO:0000259" key="3">
    <source>
        <dbReference type="Pfam" id="PF00775"/>
    </source>
</evidence>
<reference evidence="4" key="1">
    <citation type="submission" date="2016-12" db="EMBL/GenBank/DDBJ databases">
        <title>The genomes of Aspergillus section Nigri reveals drivers in fungal speciation.</title>
        <authorList>
            <consortium name="DOE Joint Genome Institute"/>
            <person name="Vesth T.C."/>
            <person name="Nybo J."/>
            <person name="Theobald S."/>
            <person name="Brandl J."/>
            <person name="Frisvad J.C."/>
            <person name="Nielsen K.F."/>
            <person name="Lyhne E.K."/>
            <person name="Kogle M.E."/>
            <person name="Kuo A."/>
            <person name="Riley R."/>
            <person name="Clum A."/>
            <person name="Nolan M."/>
            <person name="Lipzen A."/>
            <person name="Salamov A."/>
            <person name="Henrissat B."/>
            <person name="Wiebenga A."/>
            <person name="De vries R.P."/>
            <person name="Grigoriev I.V."/>
            <person name="Mortensen U.H."/>
            <person name="Andersen M.R."/>
            <person name="Baker S.E."/>
        </authorList>
    </citation>
    <scope>NUCLEOTIDE SEQUENCE</scope>
    <source>
        <strain evidence="4">IBT 28561</strain>
    </source>
</reference>
<feature type="compositionally biased region" description="Pro residues" evidence="1">
    <location>
        <begin position="353"/>
        <end position="362"/>
    </location>
</feature>
<dbReference type="EMBL" id="MSFM01000010">
    <property type="protein sequence ID" value="PKY02337.1"/>
    <property type="molecule type" value="Genomic_DNA"/>
</dbReference>
<dbReference type="InterPro" id="IPR000627">
    <property type="entry name" value="Intradiol_dOase_C"/>
</dbReference>
<dbReference type="Gene3D" id="2.60.130.10">
    <property type="entry name" value="Aromatic compound dioxygenase"/>
    <property type="match status" value="1"/>
</dbReference>
<accession>A0A2I1CXH8</accession>
<organism evidence="4 5">
    <name type="scientific">Aspergillus campestris (strain IBT 28561)</name>
    <dbReference type="NCBI Taxonomy" id="1392248"/>
    <lineage>
        <taxon>Eukaryota</taxon>
        <taxon>Fungi</taxon>
        <taxon>Dikarya</taxon>
        <taxon>Ascomycota</taxon>
        <taxon>Pezizomycotina</taxon>
        <taxon>Eurotiomycetes</taxon>
        <taxon>Eurotiomycetidae</taxon>
        <taxon>Eurotiales</taxon>
        <taxon>Aspergillaceae</taxon>
        <taxon>Aspergillus</taxon>
        <taxon>Aspergillus subgen. Circumdati</taxon>
    </lineage>
</organism>
<dbReference type="SUPFAM" id="SSF49482">
    <property type="entry name" value="Aromatic compound dioxygenase"/>
    <property type="match status" value="1"/>
</dbReference>
<dbReference type="AlphaFoldDB" id="A0A2I1CXH8"/>
<name>A0A2I1CXH8_ASPC2</name>
<dbReference type="OrthoDB" id="121380at2759"/>
<dbReference type="Proteomes" id="UP000234254">
    <property type="component" value="Unassembled WGS sequence"/>
</dbReference>
<feature type="domain" description="Intradiol ring-cleavage dioxygenases" evidence="3">
    <location>
        <begin position="126"/>
        <end position="227"/>
    </location>
</feature>
<dbReference type="Pfam" id="PF00775">
    <property type="entry name" value="Dioxygenase_C"/>
    <property type="match status" value="1"/>
</dbReference>
<dbReference type="GeneID" id="36541240"/>
<dbReference type="GO" id="GO:0008199">
    <property type="term" value="F:ferric iron binding"/>
    <property type="evidence" value="ECO:0007669"/>
    <property type="project" value="InterPro"/>
</dbReference>
<comment type="caution">
    <text evidence="4">The sequence shown here is derived from an EMBL/GenBank/DDBJ whole genome shotgun (WGS) entry which is preliminary data.</text>
</comment>
<feature type="region of interest" description="Disordered" evidence="1">
    <location>
        <begin position="343"/>
        <end position="362"/>
    </location>
</feature>
<dbReference type="PANTHER" id="PTHR34315">
    <property type="match status" value="1"/>
</dbReference>
<protein>
    <submittedName>
        <fullName evidence="4">Extracellular dioxygenase</fullName>
    </submittedName>
</protein>